<feature type="domain" description="Peptidase S8/S53" evidence="7">
    <location>
        <begin position="21"/>
        <end position="312"/>
    </location>
</feature>
<dbReference type="InterPro" id="IPR015500">
    <property type="entry name" value="Peptidase_S8_subtilisin-rel"/>
</dbReference>
<organism evidence="8 9">
    <name type="scientific">Streptomyces pactum</name>
    <dbReference type="NCBI Taxonomy" id="68249"/>
    <lineage>
        <taxon>Bacteria</taxon>
        <taxon>Bacillati</taxon>
        <taxon>Actinomycetota</taxon>
        <taxon>Actinomycetes</taxon>
        <taxon>Kitasatosporales</taxon>
        <taxon>Streptomycetaceae</taxon>
        <taxon>Streptomyces</taxon>
    </lineage>
</organism>
<evidence type="ECO:0000256" key="3">
    <source>
        <dbReference type="ARBA" id="ARBA00022801"/>
    </source>
</evidence>
<dbReference type="Pfam" id="PF00082">
    <property type="entry name" value="Peptidase_S8"/>
    <property type="match status" value="1"/>
</dbReference>
<dbReference type="PANTHER" id="PTHR43806">
    <property type="entry name" value="PEPTIDASE S8"/>
    <property type="match status" value="1"/>
</dbReference>
<dbReference type="PANTHER" id="PTHR43806:SF11">
    <property type="entry name" value="CEREVISIN-RELATED"/>
    <property type="match status" value="1"/>
</dbReference>
<dbReference type="Proteomes" id="UP000807371">
    <property type="component" value="Unassembled WGS sequence"/>
</dbReference>
<dbReference type="RefSeq" id="WP_197987177.1">
    <property type="nucleotide sequence ID" value="NZ_JACYXC010000001.1"/>
</dbReference>
<feature type="region of interest" description="Disordered" evidence="6">
    <location>
        <begin position="102"/>
        <end position="156"/>
    </location>
</feature>
<feature type="compositionally biased region" description="Pro residues" evidence="6">
    <location>
        <begin position="126"/>
        <end position="143"/>
    </location>
</feature>
<accession>A0ABS0NDR8</accession>
<dbReference type="PRINTS" id="PR00723">
    <property type="entry name" value="SUBTILISIN"/>
</dbReference>
<dbReference type="PROSITE" id="PS00138">
    <property type="entry name" value="SUBTILASE_SER"/>
    <property type="match status" value="1"/>
</dbReference>
<dbReference type="PROSITE" id="PS51892">
    <property type="entry name" value="SUBTILASE"/>
    <property type="match status" value="1"/>
</dbReference>
<dbReference type="InterPro" id="IPR050131">
    <property type="entry name" value="Peptidase_S8_subtilisin-like"/>
</dbReference>
<dbReference type="InterPro" id="IPR023828">
    <property type="entry name" value="Peptidase_S8_Ser-AS"/>
</dbReference>
<comment type="similarity">
    <text evidence="1 5">Belongs to the peptidase S8 family.</text>
</comment>
<sequence length="345" mass="34703">MTPLDLVGLTPLMRRTAGRAEVAVGLIDGGVALDHPDLAGHPVRRLRPEGPGHGCHPGDVACAHGTYVAGILSARRGSAAPAVCPHCTLLVRPLFSACRGDRAPRPAEGGGGAPDGRARPGTGRPAAPPDRPVPWPGDGPVPSPGRRTVPPGGPAAEPEELAAAIIETVDAGARVINLSLARAQPSGAAHRGLEEALDHAARHGVLTVVAAGNQGTLGTSPLTRHPWTIPVVACDRAGRPLDLSNLGGAIGRNGLGAPGDGITSLGVDGTALTLSGTSAAAPFVTGAIALLWSEFPAAPAAEVRFAVTRSAARRRSSVAPPLLDAWAAYQLLASRGGPRPRPAGA</sequence>
<keyword evidence="4 5" id="KW-0720">Serine protease</keyword>
<evidence type="ECO:0000313" key="9">
    <source>
        <dbReference type="Proteomes" id="UP000807371"/>
    </source>
</evidence>
<evidence type="ECO:0000256" key="1">
    <source>
        <dbReference type="ARBA" id="ARBA00011073"/>
    </source>
</evidence>
<protein>
    <submittedName>
        <fullName evidence="8">S8 family serine peptidase</fullName>
    </submittedName>
</protein>
<keyword evidence="9" id="KW-1185">Reference proteome</keyword>
<reference evidence="8 9" key="1">
    <citation type="submission" date="2020-09" db="EMBL/GenBank/DDBJ databases">
        <title>Biosynthesis of the nuclear factor of activated T cells inhibitor NFAT-133 and its congeners in Streptomyces pactum.</title>
        <authorList>
            <person name="Zhou W."/>
            <person name="Posri P."/>
            <person name="Abugrain M.E."/>
            <person name="Weisberg A.J."/>
            <person name="Chang J.H."/>
            <person name="Mahmud T."/>
        </authorList>
    </citation>
    <scope>NUCLEOTIDE SEQUENCE [LARGE SCALE GENOMIC DNA]</scope>
    <source>
        <strain evidence="8 9">ATCC 27456</strain>
    </source>
</reference>
<evidence type="ECO:0000256" key="6">
    <source>
        <dbReference type="SAM" id="MobiDB-lite"/>
    </source>
</evidence>
<gene>
    <name evidence="8" type="ORF">IHE55_00410</name>
</gene>
<feature type="active site" description="Charge relay system" evidence="5">
    <location>
        <position position="64"/>
    </location>
</feature>
<evidence type="ECO:0000256" key="2">
    <source>
        <dbReference type="ARBA" id="ARBA00022670"/>
    </source>
</evidence>
<keyword evidence="2 5" id="KW-0645">Protease</keyword>
<evidence type="ECO:0000256" key="5">
    <source>
        <dbReference type="PROSITE-ProRule" id="PRU01240"/>
    </source>
</evidence>
<evidence type="ECO:0000256" key="4">
    <source>
        <dbReference type="ARBA" id="ARBA00022825"/>
    </source>
</evidence>
<name>A0ABS0NDR8_9ACTN</name>
<evidence type="ECO:0000259" key="7">
    <source>
        <dbReference type="Pfam" id="PF00082"/>
    </source>
</evidence>
<proteinExistence type="inferred from homology"/>
<dbReference type="EMBL" id="JACYXC010000001">
    <property type="protein sequence ID" value="MBH5333343.1"/>
    <property type="molecule type" value="Genomic_DNA"/>
</dbReference>
<dbReference type="SUPFAM" id="SSF52743">
    <property type="entry name" value="Subtilisin-like"/>
    <property type="match status" value="1"/>
</dbReference>
<dbReference type="InterPro" id="IPR036852">
    <property type="entry name" value="Peptidase_S8/S53_dom_sf"/>
</dbReference>
<keyword evidence="3 5" id="KW-0378">Hydrolase</keyword>
<feature type="active site" description="Charge relay system" evidence="5">
    <location>
        <position position="278"/>
    </location>
</feature>
<evidence type="ECO:0000313" key="8">
    <source>
        <dbReference type="EMBL" id="MBH5333343.1"/>
    </source>
</evidence>
<comment type="caution">
    <text evidence="8">The sequence shown here is derived from an EMBL/GenBank/DDBJ whole genome shotgun (WGS) entry which is preliminary data.</text>
</comment>
<dbReference type="Gene3D" id="3.40.50.200">
    <property type="entry name" value="Peptidase S8/S53 domain"/>
    <property type="match status" value="1"/>
</dbReference>
<dbReference type="InterPro" id="IPR000209">
    <property type="entry name" value="Peptidase_S8/S53_dom"/>
</dbReference>
<feature type="active site" description="Charge relay system" evidence="5">
    <location>
        <position position="28"/>
    </location>
</feature>